<feature type="domain" description="K+ potassium transporter integral membrane" evidence="12">
    <location>
        <begin position="10"/>
        <end position="449"/>
    </location>
</feature>
<dbReference type="InterPro" id="IPR003855">
    <property type="entry name" value="K+_transporter"/>
</dbReference>
<comment type="subcellular location">
    <subcellularLocation>
        <location evidence="11">Cell membrane</location>
        <topology evidence="11">Multi-pass membrane protein</topology>
    </subcellularLocation>
    <subcellularLocation>
        <location evidence="1">Membrane</location>
        <topology evidence="1">Multi-pass membrane protein</topology>
    </subcellularLocation>
</comment>
<evidence type="ECO:0000256" key="2">
    <source>
        <dbReference type="ARBA" id="ARBA00022448"/>
    </source>
</evidence>
<feature type="transmembrane region" description="Helical" evidence="11">
    <location>
        <begin position="12"/>
        <end position="36"/>
    </location>
</feature>
<dbReference type="Pfam" id="PF22776">
    <property type="entry name" value="K_trans_C"/>
    <property type="match status" value="1"/>
</dbReference>
<comment type="caution">
    <text evidence="14">The sequence shown here is derived from an EMBL/GenBank/DDBJ whole genome shotgun (WGS) entry which is preliminary data.</text>
</comment>
<comment type="function">
    <text evidence="11">Transport of potassium into the cell. Likely operates as a K(+):H(+) symporter.</text>
</comment>
<evidence type="ECO:0000256" key="1">
    <source>
        <dbReference type="ARBA" id="ARBA00004141"/>
    </source>
</evidence>
<feature type="transmembrane region" description="Helical" evidence="11">
    <location>
        <begin position="284"/>
        <end position="315"/>
    </location>
</feature>
<feature type="transmembrane region" description="Helical" evidence="11">
    <location>
        <begin position="167"/>
        <end position="187"/>
    </location>
</feature>
<keyword evidence="6 11" id="KW-0769">Symport</keyword>
<evidence type="ECO:0000259" key="13">
    <source>
        <dbReference type="Pfam" id="PF22776"/>
    </source>
</evidence>
<keyword evidence="15" id="KW-1185">Reference proteome</keyword>
<evidence type="ECO:0000313" key="14">
    <source>
        <dbReference type="EMBL" id="TQD26396.1"/>
    </source>
</evidence>
<reference evidence="14 15" key="1">
    <citation type="submission" date="2019-06" db="EMBL/GenBank/DDBJ databases">
        <title>Draft genome sequence of Methanolobus vulcani B1d.</title>
        <authorList>
            <person name="Creighbaum A.J."/>
            <person name="Ticak T."/>
            <person name="Hariraju D."/>
            <person name="Arivett B.A."/>
            <person name="Ferguson D.J.Jr."/>
        </authorList>
    </citation>
    <scope>NUCLEOTIDE SEQUENCE [LARGE SCALE GENOMIC DNA]</scope>
    <source>
        <strain evidence="14 15">B1d</strain>
    </source>
</reference>
<dbReference type="InterPro" id="IPR023051">
    <property type="entry name" value="Kup"/>
</dbReference>
<feature type="transmembrane region" description="Helical" evidence="11">
    <location>
        <begin position="244"/>
        <end position="264"/>
    </location>
</feature>
<sequence length="603" mass="67832">MIKKIDIRGIINSMGLVFGDIGTSPIYTLSVIFIITKLTEEHVLGVLSLIFWTLIILVTIEYSWLAMSLGKKGEGGTIVLKEILVPLLKSGRQVSVITFLSYVGISFLLGDGVITPAISILSAVEGLRVIPGLESITQNTLILIAGIIAIGLFSIQRKGTEKITWVFGPLMVIWFATLAFSGVISIFSTPEVIKAINPYYAVEFVLTNGWTGFFVLSEVILCATGGEALYADMGHLGKEPIIKAWRIVFVALVLNYLGQGAFMLRNPDSTNVLFEMIYQQEPVIYIPFLIMSIFATIIASQAMISGMFSIVYQGISTRIAPLLKIDYTSEEMKSQIYISVVNWLLLVSVLFVMYEFKESHKLAAAYGLTVTGSMVITGIMMTLIFYIRKQMFRSVLAFLVTIVDFVYLLANMYKIPHGGYWSITIATALLCLILIYTTGQKRLYRLLRPMPFADYLKKYNQAYMRASKIKGTALFFARDMSFVPPYITHTMFDNGIIYEDNVVISISLSEEPFGVNTKFREEIAKGLRVFEIKMGYMEVIDLVAMLKTEGIDERTIFYGEEEIITDNIIWRIFALIKKLSPSFVQFYKLPSEKLHGVVTRYEM</sequence>
<feature type="transmembrane region" description="Helical" evidence="11">
    <location>
        <begin position="366"/>
        <end position="387"/>
    </location>
</feature>
<dbReference type="EMBL" id="VIAQ01000012">
    <property type="protein sequence ID" value="TQD26396.1"/>
    <property type="molecule type" value="Genomic_DNA"/>
</dbReference>
<evidence type="ECO:0000259" key="12">
    <source>
        <dbReference type="Pfam" id="PF02705"/>
    </source>
</evidence>
<dbReference type="RefSeq" id="WP_154809432.1">
    <property type="nucleotide sequence ID" value="NZ_VIAQ01000012.1"/>
</dbReference>
<dbReference type="GO" id="GO:0015079">
    <property type="term" value="F:potassium ion transmembrane transporter activity"/>
    <property type="evidence" value="ECO:0007669"/>
    <property type="project" value="UniProtKB-UniRule"/>
</dbReference>
<evidence type="ECO:0000313" key="15">
    <source>
        <dbReference type="Proteomes" id="UP000319335"/>
    </source>
</evidence>
<dbReference type="Pfam" id="PF02705">
    <property type="entry name" value="K_trans"/>
    <property type="match status" value="1"/>
</dbReference>
<evidence type="ECO:0000256" key="10">
    <source>
        <dbReference type="ARBA" id="ARBA00023136"/>
    </source>
</evidence>
<evidence type="ECO:0000256" key="6">
    <source>
        <dbReference type="ARBA" id="ARBA00022847"/>
    </source>
</evidence>
<feature type="transmembrane region" description="Helical" evidence="11">
    <location>
        <begin position="99"/>
        <end position="124"/>
    </location>
</feature>
<dbReference type="GO" id="GO:0005886">
    <property type="term" value="C:plasma membrane"/>
    <property type="evidence" value="ECO:0007669"/>
    <property type="project" value="UniProtKB-SubCell"/>
</dbReference>
<evidence type="ECO:0000256" key="3">
    <source>
        <dbReference type="ARBA" id="ARBA00022475"/>
    </source>
</evidence>
<name>A0A7Z8KQI2_9EURY</name>
<feature type="domain" description="K+ potassium transporter C-terminal" evidence="13">
    <location>
        <begin position="470"/>
        <end position="603"/>
    </location>
</feature>
<organism evidence="14 15">
    <name type="scientific">Methanolobus vulcani</name>
    <dbReference type="NCBI Taxonomy" id="38026"/>
    <lineage>
        <taxon>Archaea</taxon>
        <taxon>Methanobacteriati</taxon>
        <taxon>Methanobacteriota</taxon>
        <taxon>Stenosarchaea group</taxon>
        <taxon>Methanomicrobia</taxon>
        <taxon>Methanosarcinales</taxon>
        <taxon>Methanosarcinaceae</taxon>
        <taxon>Methanolobus</taxon>
    </lineage>
</organism>
<feature type="transmembrane region" description="Helical" evidence="11">
    <location>
        <begin position="336"/>
        <end position="354"/>
    </location>
</feature>
<keyword evidence="10 11" id="KW-0472">Membrane</keyword>
<dbReference type="InterPro" id="IPR053951">
    <property type="entry name" value="K_trans_N"/>
</dbReference>
<dbReference type="PANTHER" id="PTHR30540">
    <property type="entry name" value="OSMOTIC STRESS POTASSIUM TRANSPORTER"/>
    <property type="match status" value="1"/>
</dbReference>
<accession>A0A7Z8KQI2</accession>
<evidence type="ECO:0000256" key="9">
    <source>
        <dbReference type="ARBA" id="ARBA00023065"/>
    </source>
</evidence>
<evidence type="ECO:0000256" key="7">
    <source>
        <dbReference type="ARBA" id="ARBA00022958"/>
    </source>
</evidence>
<dbReference type="HAMAP" id="MF_01522">
    <property type="entry name" value="Kup"/>
    <property type="match status" value="1"/>
</dbReference>
<evidence type="ECO:0000256" key="4">
    <source>
        <dbReference type="ARBA" id="ARBA00022538"/>
    </source>
</evidence>
<evidence type="ECO:0000256" key="8">
    <source>
        <dbReference type="ARBA" id="ARBA00022989"/>
    </source>
</evidence>
<keyword evidence="2 11" id="KW-0813">Transport</keyword>
<keyword evidence="5 11" id="KW-0812">Transmembrane</keyword>
<feature type="transmembrane region" description="Helical" evidence="11">
    <location>
        <begin position="419"/>
        <end position="438"/>
    </location>
</feature>
<dbReference type="GO" id="GO:0015293">
    <property type="term" value="F:symporter activity"/>
    <property type="evidence" value="ECO:0007669"/>
    <property type="project" value="UniProtKB-UniRule"/>
</dbReference>
<dbReference type="InterPro" id="IPR053952">
    <property type="entry name" value="K_trans_C"/>
</dbReference>
<feature type="transmembrane region" description="Helical" evidence="11">
    <location>
        <begin position="136"/>
        <end position="155"/>
    </location>
</feature>
<comment type="similarity">
    <text evidence="11">Belongs to the HAK/KUP transporter (TC 2.A.72) family.</text>
</comment>
<keyword evidence="4 11" id="KW-0633">Potassium transport</keyword>
<feature type="transmembrane region" description="Helical" evidence="11">
    <location>
        <begin position="199"/>
        <end position="223"/>
    </location>
</feature>
<evidence type="ECO:0000256" key="11">
    <source>
        <dbReference type="HAMAP-Rule" id="MF_01522"/>
    </source>
</evidence>
<protein>
    <recommendedName>
        <fullName evidence="11">Probable potassium transport system protein Kup</fullName>
    </recommendedName>
</protein>
<dbReference type="Proteomes" id="UP000319335">
    <property type="component" value="Unassembled WGS sequence"/>
</dbReference>
<comment type="catalytic activity">
    <reaction evidence="11">
        <text>K(+)(in) + H(+)(in) = K(+)(out) + H(+)(out)</text>
        <dbReference type="Rhea" id="RHEA:28490"/>
        <dbReference type="ChEBI" id="CHEBI:15378"/>
        <dbReference type="ChEBI" id="CHEBI:29103"/>
    </reaction>
</comment>
<evidence type="ECO:0000256" key="5">
    <source>
        <dbReference type="ARBA" id="ARBA00022692"/>
    </source>
</evidence>
<feature type="transmembrane region" description="Helical" evidence="11">
    <location>
        <begin position="394"/>
        <end position="413"/>
    </location>
</feature>
<dbReference type="OrthoDB" id="115647at2157"/>
<dbReference type="AlphaFoldDB" id="A0A7Z8KQI2"/>
<gene>
    <name evidence="11" type="primary">kup</name>
    <name evidence="14" type="ORF">FKV42_06535</name>
</gene>
<keyword evidence="9 11" id="KW-0406">Ion transport</keyword>
<dbReference type="PANTHER" id="PTHR30540:SF83">
    <property type="entry name" value="K+ POTASSIUM TRANSPORTER"/>
    <property type="match status" value="1"/>
</dbReference>
<keyword evidence="8 11" id="KW-1133">Transmembrane helix</keyword>
<feature type="transmembrane region" description="Helical" evidence="11">
    <location>
        <begin position="42"/>
        <end position="65"/>
    </location>
</feature>
<proteinExistence type="inferred from homology"/>
<keyword evidence="3 11" id="KW-1003">Cell membrane</keyword>
<keyword evidence="7 11" id="KW-0630">Potassium</keyword>